<dbReference type="InterPro" id="IPR021475">
    <property type="entry name" value="Pants/Emi1-like"/>
</dbReference>
<dbReference type="Pfam" id="PF10712">
    <property type="entry name" value="NAD-GH"/>
    <property type="match status" value="1"/>
</dbReference>
<feature type="compositionally biased region" description="Low complexity" evidence="1">
    <location>
        <begin position="76"/>
        <end position="117"/>
    </location>
</feature>
<dbReference type="STRING" id="252740.A0A423WLA5"/>
<dbReference type="Pfam" id="PF11326">
    <property type="entry name" value="PANTS-like"/>
    <property type="match status" value="1"/>
</dbReference>
<dbReference type="EMBL" id="LJZO01000002">
    <property type="protein sequence ID" value="ROW04150.1"/>
    <property type="molecule type" value="Genomic_DNA"/>
</dbReference>
<dbReference type="InterPro" id="IPR019651">
    <property type="entry name" value="Glutamate_DH_NAD-spec"/>
</dbReference>
<name>A0A423WLA5_CYTCH</name>
<dbReference type="Proteomes" id="UP000284375">
    <property type="component" value="Unassembled WGS sequence"/>
</dbReference>
<gene>
    <name evidence="2" type="ORF">VSDG_01129</name>
</gene>
<reference evidence="2 3" key="1">
    <citation type="submission" date="2015-09" db="EMBL/GenBank/DDBJ databases">
        <title>Host preference determinants of Valsa canker pathogens revealed by comparative genomics.</title>
        <authorList>
            <person name="Yin Z."/>
            <person name="Huang L."/>
        </authorList>
    </citation>
    <scope>NUCLEOTIDE SEQUENCE [LARGE SCALE GENOMIC DNA]</scope>
    <source>
        <strain evidence="2 3">YSFL</strain>
    </source>
</reference>
<comment type="caution">
    <text evidence="2">The sequence shown here is derived from an EMBL/GenBank/DDBJ whole genome shotgun (WGS) entry which is preliminary data.</text>
</comment>
<sequence>MGWFWQDPASAKPSSPPQSTPRAPPQAPSQPAQGRNEGSSSGPDVDPEVRRFLEELIGATGSSGSERPPPPPPNQAPADPAPTGSPSTPAPPATATATAPQSSLAWSSWFSRSSTPTDPTPAPDAPSQRAERRRAEEHASSSSSSPAEQPRLSPLAESLLPTTMDCEQAFNQAFYCQSLGGQWNNIYRYGAVRPCSENWDDFWFCMRVKGYSEGTVKDDMIREHYRKKHLSKYGSGKPNSEDVWRERKERLPPGTAFAEAAEAPTVSDAEYQSGAIVATGAGSSTASAREAAGSTAGHAAWWAAVGTVELHHDGVGDSLKLLLLSLVLLLSSLLALVQPGDGLVDLSLELLLVTSIKLLVDLGVGEGVAEGVSVGLKTVLGSDTASLGIILLLELLSLSQHALDLLLGQTTLVVGDDNLVGLAGTLLEGGDVHDTVGINIEGDLDLRDTTGCGGDAGKLELAEQVVVLSALTLTLVDLDEDTGLVVGEGREDLRLLGGDSGVAGDELGHHATSGLNTQRERCDIQKQDLVGALGAGVTRQDSGLDGGTVGNSLIGVDGLVGLLAVEVVGDQLLDTRDTGRTSDQDDLVNLRLVDLGVGQDTVNRLQGRAEEVLAELLETSTGDGGVEVDTLEQRVDLDGGLGGRREGTLGTLASSAETTQSTGVRAQVLLMLSFELINEVVDETVVEVLTTQVSVTGGGLDLEDTLLDGQQGHIEGTTTEIEDENVALALNLLVKTVGDGGSSGLVDDTQNVQASDETSILGGLTLRVVEVGRNSDNSVVDGATQVCLSGLTHLGQDHRGDLLRSEGLGLALELDLNGGLATLVGDLEGEVLHVGLNLRVGELAANQPLRVEDGVVGVHGDLVLGSISNQTLGIRESNERWGCAVTLVVGDAVLTVSIMLGIEGCFGGVAVGKRNAGQVL</sequence>
<organism evidence="2 3">
    <name type="scientific">Cytospora chrysosperma</name>
    <name type="common">Cytospora canker fungus</name>
    <name type="synonym">Sphaeria chrysosperma</name>
    <dbReference type="NCBI Taxonomy" id="252740"/>
    <lineage>
        <taxon>Eukaryota</taxon>
        <taxon>Fungi</taxon>
        <taxon>Dikarya</taxon>
        <taxon>Ascomycota</taxon>
        <taxon>Pezizomycotina</taxon>
        <taxon>Sordariomycetes</taxon>
        <taxon>Sordariomycetidae</taxon>
        <taxon>Diaporthales</taxon>
        <taxon>Cytosporaceae</taxon>
        <taxon>Cytospora</taxon>
    </lineage>
</organism>
<evidence type="ECO:0000313" key="3">
    <source>
        <dbReference type="Proteomes" id="UP000284375"/>
    </source>
</evidence>
<feature type="compositionally biased region" description="Basic and acidic residues" evidence="1">
    <location>
        <begin position="129"/>
        <end position="139"/>
    </location>
</feature>
<evidence type="ECO:0000313" key="2">
    <source>
        <dbReference type="EMBL" id="ROW04150.1"/>
    </source>
</evidence>
<dbReference type="OrthoDB" id="2017405at2759"/>
<evidence type="ECO:0000256" key="1">
    <source>
        <dbReference type="SAM" id="MobiDB-lite"/>
    </source>
</evidence>
<dbReference type="PANTHER" id="PTHR28052:SF1">
    <property type="entry name" value="UPF0545 PROTEIN C22ORF39"/>
    <property type="match status" value="1"/>
</dbReference>
<proteinExistence type="predicted"/>
<protein>
    <submittedName>
        <fullName evidence="2">Uncharacterized protein</fullName>
    </submittedName>
</protein>
<dbReference type="AlphaFoldDB" id="A0A423WLA5"/>
<feature type="compositionally biased region" description="Pro residues" evidence="1">
    <location>
        <begin position="14"/>
        <end position="28"/>
    </location>
</feature>
<feature type="region of interest" description="Disordered" evidence="1">
    <location>
        <begin position="1"/>
        <end position="152"/>
    </location>
</feature>
<keyword evidence="3" id="KW-1185">Reference proteome</keyword>
<feature type="compositionally biased region" description="Low complexity" evidence="1">
    <location>
        <begin position="140"/>
        <end position="151"/>
    </location>
</feature>
<dbReference type="PANTHER" id="PTHR28052">
    <property type="entry name" value="UPF0545 PROTEIN C22ORF39"/>
    <property type="match status" value="1"/>
</dbReference>
<accession>A0A423WLA5</accession>